<dbReference type="Gene3D" id="3.40.50.150">
    <property type="entry name" value="Vaccinia Virus protein VP39"/>
    <property type="match status" value="1"/>
</dbReference>
<accession>A0A176Y894</accession>
<dbReference type="OrthoDB" id="9777830at2"/>
<dbReference type="Proteomes" id="UP000076959">
    <property type="component" value="Unassembled WGS sequence"/>
</dbReference>
<comment type="caution">
    <text evidence="2">The sequence shown here is derived from an EMBL/GenBank/DDBJ whole genome shotgun (WGS) entry which is preliminary data.</text>
</comment>
<proteinExistence type="predicted"/>
<dbReference type="RefSeq" id="WP_063708831.1">
    <property type="nucleotide sequence ID" value="NZ_LUUB01000125.1"/>
</dbReference>
<protein>
    <submittedName>
        <fullName evidence="2">Phospholipid methyltransferase</fullName>
    </submittedName>
</protein>
<reference evidence="2 3" key="1">
    <citation type="submission" date="2016-03" db="EMBL/GenBank/DDBJ databases">
        <title>Draft Genome Sequence of the Strain BR 10245 (Bradyrhizobium sp.) isolated from nodules of Centrolobium paraense.</title>
        <authorList>
            <person name="Simoes-Araujo J.L.Sr."/>
            <person name="Barauna A.C."/>
            <person name="Silva K."/>
            <person name="Zilli J.E."/>
        </authorList>
    </citation>
    <scope>NUCLEOTIDE SEQUENCE [LARGE SCALE GENOMIC DNA]</scope>
    <source>
        <strain evidence="2 3">BR 10245</strain>
    </source>
</reference>
<dbReference type="GO" id="GO:0008757">
    <property type="term" value="F:S-adenosylmethionine-dependent methyltransferase activity"/>
    <property type="evidence" value="ECO:0007669"/>
    <property type="project" value="InterPro"/>
</dbReference>
<keyword evidence="2" id="KW-0808">Transferase</keyword>
<dbReference type="CDD" id="cd02440">
    <property type="entry name" value="AdoMet_MTases"/>
    <property type="match status" value="1"/>
</dbReference>
<evidence type="ECO:0000313" key="2">
    <source>
        <dbReference type="EMBL" id="OAE97362.1"/>
    </source>
</evidence>
<evidence type="ECO:0000313" key="3">
    <source>
        <dbReference type="Proteomes" id="UP000076959"/>
    </source>
</evidence>
<name>A0A176Y894_9BRAD</name>
<organism evidence="2 3">
    <name type="scientific">Bradyrhizobium centrolobii</name>
    <dbReference type="NCBI Taxonomy" id="1505087"/>
    <lineage>
        <taxon>Bacteria</taxon>
        <taxon>Pseudomonadati</taxon>
        <taxon>Pseudomonadota</taxon>
        <taxon>Alphaproteobacteria</taxon>
        <taxon>Hyphomicrobiales</taxon>
        <taxon>Nitrobacteraceae</taxon>
        <taxon>Bradyrhizobium</taxon>
    </lineage>
</organism>
<dbReference type="STRING" id="1505087.AYJ54_35265"/>
<dbReference type="SUPFAM" id="SSF53335">
    <property type="entry name" value="S-adenosyl-L-methionine-dependent methyltransferases"/>
    <property type="match status" value="1"/>
</dbReference>
<dbReference type="EMBL" id="LUUB01000125">
    <property type="protein sequence ID" value="OAE97362.1"/>
    <property type="molecule type" value="Genomic_DNA"/>
</dbReference>
<dbReference type="InterPro" id="IPR052356">
    <property type="entry name" value="Thiol_S-MT"/>
</dbReference>
<dbReference type="Pfam" id="PF08241">
    <property type="entry name" value="Methyltransf_11"/>
    <property type="match status" value="1"/>
</dbReference>
<dbReference type="InterPro" id="IPR029063">
    <property type="entry name" value="SAM-dependent_MTases_sf"/>
</dbReference>
<gene>
    <name evidence="2" type="ORF">AYJ54_35265</name>
</gene>
<keyword evidence="2" id="KW-0489">Methyltransferase</keyword>
<dbReference type="PANTHER" id="PTHR45036:SF1">
    <property type="entry name" value="METHYLTRANSFERASE LIKE 7A"/>
    <property type="match status" value="1"/>
</dbReference>
<feature type="domain" description="Methyltransferase type 11" evidence="1">
    <location>
        <begin position="38"/>
        <end position="133"/>
    </location>
</feature>
<sequence length="205" mass="22671">MSFYQDRILPWLTHLAMRQAQLVPYRTRVASRATGRVLELGIGPGLNLGFYGPSVTQIIGIDPSPKLLEIARDAGRQHASRLELIQGSAEAIPLENSSVDTVVTTWTMCSIPDVSRALLEARRILKPGGQLLFVEHGRAPEPSVQWWQDRLTPPWKSFTGGCHLNRAIADLIRSNGFAVQDLNVGYMAGPKPMAFIYEGRALPRS</sequence>
<dbReference type="InterPro" id="IPR013216">
    <property type="entry name" value="Methyltransf_11"/>
</dbReference>
<evidence type="ECO:0000259" key="1">
    <source>
        <dbReference type="Pfam" id="PF08241"/>
    </source>
</evidence>
<keyword evidence="3" id="KW-1185">Reference proteome</keyword>
<dbReference type="GO" id="GO:0032259">
    <property type="term" value="P:methylation"/>
    <property type="evidence" value="ECO:0007669"/>
    <property type="project" value="UniProtKB-KW"/>
</dbReference>
<dbReference type="AlphaFoldDB" id="A0A176Y894"/>
<dbReference type="PANTHER" id="PTHR45036">
    <property type="entry name" value="METHYLTRANSFERASE LIKE 7B"/>
    <property type="match status" value="1"/>
</dbReference>